<proteinExistence type="predicted"/>
<evidence type="ECO:0008006" key="3">
    <source>
        <dbReference type="Google" id="ProtNLM"/>
    </source>
</evidence>
<dbReference type="GO" id="GO:0003677">
    <property type="term" value="F:DNA binding"/>
    <property type="evidence" value="ECO:0007669"/>
    <property type="project" value="InterPro"/>
</dbReference>
<dbReference type="Gene3D" id="1.10.10.10">
    <property type="entry name" value="Winged helix-like DNA-binding domain superfamily/Winged helix DNA-binding domain"/>
    <property type="match status" value="1"/>
</dbReference>
<dbReference type="Proteomes" id="UP000178759">
    <property type="component" value="Unassembled WGS sequence"/>
</dbReference>
<evidence type="ECO:0000313" key="2">
    <source>
        <dbReference type="Proteomes" id="UP000178759"/>
    </source>
</evidence>
<dbReference type="InterPro" id="IPR036388">
    <property type="entry name" value="WH-like_DNA-bd_sf"/>
</dbReference>
<organism evidence="1 2">
    <name type="scientific">Candidatus Gottesmanbacteria bacterium RIFCSPLOWO2_01_FULL_43_11b</name>
    <dbReference type="NCBI Taxonomy" id="1798392"/>
    <lineage>
        <taxon>Bacteria</taxon>
        <taxon>Candidatus Gottesmaniibacteriota</taxon>
    </lineage>
</organism>
<dbReference type="GO" id="GO:0006355">
    <property type="term" value="P:regulation of DNA-templated transcription"/>
    <property type="evidence" value="ECO:0007669"/>
    <property type="project" value="InterPro"/>
</dbReference>
<gene>
    <name evidence="1" type="ORF">A3A79_05385</name>
</gene>
<dbReference type="STRING" id="1798392.A3A79_05385"/>
<name>A0A1F6AK04_9BACT</name>
<evidence type="ECO:0000313" key="1">
    <source>
        <dbReference type="EMBL" id="OGG24587.1"/>
    </source>
</evidence>
<dbReference type="SUPFAM" id="SSF46894">
    <property type="entry name" value="C-terminal effector domain of the bipartite response regulators"/>
    <property type="match status" value="1"/>
</dbReference>
<dbReference type="InterPro" id="IPR016032">
    <property type="entry name" value="Sig_transdc_resp-reg_C-effctor"/>
</dbReference>
<comment type="caution">
    <text evidence="1">The sequence shown here is derived from an EMBL/GenBank/DDBJ whole genome shotgun (WGS) entry which is preliminary data.</text>
</comment>
<accession>A0A1F6AK04</accession>
<sequence length="140" mass="16336">MNRIEINRERLGVETYLKLLDRKNKYVSYDILNHELLVNKNVIARLFPLDHSFFLKLLINPNSIQTYEVLLEALFFKNGDTLKNSNKFVKEAMISAFRQCASRVRSNLRFADTSLPAIVQTIRETGYIYIAHPSIQRTSK</sequence>
<dbReference type="AlphaFoldDB" id="A0A1F6AK04"/>
<dbReference type="EMBL" id="MFJV01000001">
    <property type="protein sequence ID" value="OGG24587.1"/>
    <property type="molecule type" value="Genomic_DNA"/>
</dbReference>
<protein>
    <recommendedName>
        <fullName evidence="3">OmpR/PhoB-type domain-containing protein</fullName>
    </recommendedName>
</protein>
<reference evidence="1 2" key="1">
    <citation type="journal article" date="2016" name="Nat. Commun.">
        <title>Thousands of microbial genomes shed light on interconnected biogeochemical processes in an aquifer system.</title>
        <authorList>
            <person name="Anantharaman K."/>
            <person name="Brown C.T."/>
            <person name="Hug L.A."/>
            <person name="Sharon I."/>
            <person name="Castelle C.J."/>
            <person name="Probst A.J."/>
            <person name="Thomas B.C."/>
            <person name="Singh A."/>
            <person name="Wilkins M.J."/>
            <person name="Karaoz U."/>
            <person name="Brodie E.L."/>
            <person name="Williams K.H."/>
            <person name="Hubbard S.S."/>
            <person name="Banfield J.F."/>
        </authorList>
    </citation>
    <scope>NUCLEOTIDE SEQUENCE [LARGE SCALE GENOMIC DNA]</scope>
</reference>